<protein>
    <submittedName>
        <fullName evidence="1">Uncharacterized protein</fullName>
    </submittedName>
</protein>
<sequence>GHVGYHFNSCHHWLVQFFGLKDLHFCFGHGWAAAVGGVSLRPAVWSLCPHLCFLNSQPLLMDK</sequence>
<feature type="non-terminal residue" evidence="1">
    <location>
        <position position="63"/>
    </location>
</feature>
<feature type="non-terminal residue" evidence="1">
    <location>
        <position position="1"/>
    </location>
</feature>
<evidence type="ECO:0000313" key="1">
    <source>
        <dbReference type="EMBL" id="KAL0162072.1"/>
    </source>
</evidence>
<gene>
    <name evidence="1" type="ORF">M9458_041468</name>
</gene>
<dbReference type="Proteomes" id="UP001529510">
    <property type="component" value="Unassembled WGS sequence"/>
</dbReference>
<reference evidence="1 2" key="1">
    <citation type="submission" date="2024-05" db="EMBL/GenBank/DDBJ databases">
        <title>Genome sequencing and assembly of Indian major carp, Cirrhinus mrigala (Hamilton, 1822).</title>
        <authorList>
            <person name="Mohindra V."/>
            <person name="Chowdhury L.M."/>
            <person name="Lal K."/>
            <person name="Jena J.K."/>
        </authorList>
    </citation>
    <scope>NUCLEOTIDE SEQUENCE [LARGE SCALE GENOMIC DNA]</scope>
    <source>
        <strain evidence="1">CM1030</strain>
        <tissue evidence="1">Blood</tissue>
    </source>
</reference>
<evidence type="ECO:0000313" key="2">
    <source>
        <dbReference type="Proteomes" id="UP001529510"/>
    </source>
</evidence>
<organism evidence="1 2">
    <name type="scientific">Cirrhinus mrigala</name>
    <name type="common">Mrigala</name>
    <dbReference type="NCBI Taxonomy" id="683832"/>
    <lineage>
        <taxon>Eukaryota</taxon>
        <taxon>Metazoa</taxon>
        <taxon>Chordata</taxon>
        <taxon>Craniata</taxon>
        <taxon>Vertebrata</taxon>
        <taxon>Euteleostomi</taxon>
        <taxon>Actinopterygii</taxon>
        <taxon>Neopterygii</taxon>
        <taxon>Teleostei</taxon>
        <taxon>Ostariophysi</taxon>
        <taxon>Cypriniformes</taxon>
        <taxon>Cyprinidae</taxon>
        <taxon>Labeoninae</taxon>
        <taxon>Labeonini</taxon>
        <taxon>Cirrhinus</taxon>
    </lineage>
</organism>
<comment type="caution">
    <text evidence="1">The sequence shown here is derived from an EMBL/GenBank/DDBJ whole genome shotgun (WGS) entry which is preliminary data.</text>
</comment>
<accession>A0ABD0NL70</accession>
<proteinExistence type="predicted"/>
<dbReference type="EMBL" id="JAMKFB020000021">
    <property type="protein sequence ID" value="KAL0162072.1"/>
    <property type="molecule type" value="Genomic_DNA"/>
</dbReference>
<dbReference type="AlphaFoldDB" id="A0ABD0NL70"/>
<name>A0ABD0NL70_CIRMR</name>
<keyword evidence="2" id="KW-1185">Reference proteome</keyword>